<evidence type="ECO:0000256" key="2">
    <source>
        <dbReference type="SAM" id="MobiDB-lite"/>
    </source>
</evidence>
<evidence type="ECO:0000256" key="1">
    <source>
        <dbReference type="SAM" id="Coils"/>
    </source>
</evidence>
<feature type="compositionally biased region" description="Basic and acidic residues" evidence="2">
    <location>
        <begin position="523"/>
        <end position="543"/>
    </location>
</feature>
<feature type="region of interest" description="Disordered" evidence="2">
    <location>
        <begin position="523"/>
        <end position="652"/>
    </location>
</feature>
<feature type="coiled-coil region" evidence="1">
    <location>
        <begin position="106"/>
        <end position="140"/>
    </location>
</feature>
<feature type="compositionally biased region" description="Basic residues" evidence="2">
    <location>
        <begin position="580"/>
        <end position="595"/>
    </location>
</feature>
<keyword evidence="1" id="KW-0175">Coiled coil</keyword>
<evidence type="ECO:0000313" key="3">
    <source>
        <dbReference type="EMBL" id="KAJ8908560.1"/>
    </source>
</evidence>
<gene>
    <name evidence="3" type="ORF">NDN08_005265</name>
</gene>
<reference evidence="3 4" key="1">
    <citation type="journal article" date="2023" name="Nat. Commun.">
        <title>Origin of minicircular mitochondrial genomes in red algae.</title>
        <authorList>
            <person name="Lee Y."/>
            <person name="Cho C.H."/>
            <person name="Lee Y.M."/>
            <person name="Park S.I."/>
            <person name="Yang J.H."/>
            <person name="West J.A."/>
            <person name="Bhattacharya D."/>
            <person name="Yoon H.S."/>
        </authorList>
    </citation>
    <scope>NUCLEOTIDE SEQUENCE [LARGE SCALE GENOMIC DNA]</scope>
    <source>
        <strain evidence="3 4">CCMP1338</strain>
        <tissue evidence="3">Whole cell</tissue>
    </source>
</reference>
<name>A0AAV8V229_9RHOD</name>
<feature type="coiled-coil region" evidence="1">
    <location>
        <begin position="288"/>
        <end position="420"/>
    </location>
</feature>
<accession>A0AAV8V229</accession>
<comment type="caution">
    <text evidence="3">The sequence shown here is derived from an EMBL/GenBank/DDBJ whole genome shotgun (WGS) entry which is preliminary data.</text>
</comment>
<protein>
    <submittedName>
        <fullName evidence="3">Uncharacterized protein</fullName>
    </submittedName>
</protein>
<evidence type="ECO:0000313" key="4">
    <source>
        <dbReference type="Proteomes" id="UP001157974"/>
    </source>
</evidence>
<dbReference type="Proteomes" id="UP001157974">
    <property type="component" value="Unassembled WGS sequence"/>
</dbReference>
<proteinExistence type="predicted"/>
<feature type="coiled-coil region" evidence="1">
    <location>
        <begin position="197"/>
        <end position="224"/>
    </location>
</feature>
<sequence length="652" mass="73535">MQRAASCRRSGGSVLTLRRDENAAGLREGGAVASSKNLAWSPIASDSQRIRTVQNMGTQPSLSPSGFDSAPNPNIVPYESNESSLEPFDYDDKVAEGIFDKLRQEGNQSELLLENSRNQNAELRNKAAALSQSIRSHRGQVSRLDGIYRQADDCFFSVEAEIVVARKVQEEMLSGLERLQIQTENGMAEATQTARFVNKTRESNDRLQRALEEVERSYDSTMSSAEQEAKIVSEMALELSTAKDRLALMQAGRDTLNEQYMAYEQSSLSIHQDASALKTEDSLRAREIESIKTQLARLTDEYAEEENVRKNLSAQHSSVMKMTSGIAESLEVLEDKIGELEAGIACADKQTHDIRDQQKSLESGAEDMRDAVKTAEQQVQQGRTDLERIEIETKAMSDTLRDKEADLQRLHQQEADSIEERFQREHRSLCSTIEIVESKLTALAKDSQCKKQRVLEQGEDLKRDASSLQELKLRSLAAERVRAELSVLQRRAEELIEERSKVEGSSTVPIRELCLRVDQAQKEIQEERERNAQSRNELDELKKKMTSMHSRSSAGIDRTTAFHKTERSSPPRGRTVALARKNKQRNTKPVQRRPATKGPEPHRALSRGLASNTAPKRKQVERVPKKGRKSRTTESSQSQGKVRDDMWFEDDF</sequence>
<dbReference type="EMBL" id="JAMWBK010000001">
    <property type="protein sequence ID" value="KAJ8908560.1"/>
    <property type="molecule type" value="Genomic_DNA"/>
</dbReference>
<organism evidence="3 4">
    <name type="scientific">Rhodosorus marinus</name>
    <dbReference type="NCBI Taxonomy" id="101924"/>
    <lineage>
        <taxon>Eukaryota</taxon>
        <taxon>Rhodophyta</taxon>
        <taxon>Stylonematophyceae</taxon>
        <taxon>Stylonematales</taxon>
        <taxon>Stylonemataceae</taxon>
        <taxon>Rhodosorus</taxon>
    </lineage>
</organism>
<dbReference type="AlphaFoldDB" id="A0AAV8V229"/>
<keyword evidence="4" id="KW-1185">Reference proteome</keyword>